<dbReference type="AlphaFoldDB" id="A0A1L8CWY7"/>
<dbReference type="NCBIfam" id="TIGR03062">
    <property type="entry name" value="pip_yhgE_Cterm"/>
    <property type="match status" value="1"/>
</dbReference>
<dbReference type="InterPro" id="IPR013525">
    <property type="entry name" value="ABC2_TM"/>
</dbReference>
<evidence type="ECO:0000313" key="7">
    <source>
        <dbReference type="EMBL" id="GAV23420.1"/>
    </source>
</evidence>
<comment type="subcellular location">
    <subcellularLocation>
        <location evidence="1">Membrane</location>
        <topology evidence="1">Multi-pass membrane protein</topology>
    </subcellularLocation>
</comment>
<evidence type="ECO:0000256" key="5">
    <source>
        <dbReference type="SAM" id="Phobius"/>
    </source>
</evidence>
<evidence type="ECO:0000256" key="3">
    <source>
        <dbReference type="ARBA" id="ARBA00022989"/>
    </source>
</evidence>
<comment type="caution">
    <text evidence="7">The sequence shown here is derived from an EMBL/GenBank/DDBJ whole genome shotgun (WGS) entry which is preliminary data.</text>
</comment>
<feature type="transmembrane region" description="Helical" evidence="5">
    <location>
        <begin position="664"/>
        <end position="682"/>
    </location>
</feature>
<accession>A0A1L8CWY7</accession>
<feature type="domain" description="ABC-2 type transporter transmembrane" evidence="6">
    <location>
        <begin position="602"/>
        <end position="797"/>
    </location>
</feature>
<keyword evidence="4 5" id="KW-0472">Membrane</keyword>
<dbReference type="STRING" id="870242.cpu_19300"/>
<keyword evidence="2 5" id="KW-0812">Transmembrane</keyword>
<evidence type="ECO:0000256" key="2">
    <source>
        <dbReference type="ARBA" id="ARBA00022692"/>
    </source>
</evidence>
<organism evidence="7 8">
    <name type="scientific">Carboxydothermus pertinax</name>
    <dbReference type="NCBI Taxonomy" id="870242"/>
    <lineage>
        <taxon>Bacteria</taxon>
        <taxon>Bacillati</taxon>
        <taxon>Bacillota</taxon>
        <taxon>Clostridia</taxon>
        <taxon>Thermoanaerobacterales</taxon>
        <taxon>Thermoanaerobacteraceae</taxon>
        <taxon>Carboxydothermus</taxon>
    </lineage>
</organism>
<feature type="transmembrane region" description="Helical" evidence="5">
    <location>
        <begin position="778"/>
        <end position="799"/>
    </location>
</feature>
<sequence length="817" mass="88397">MPLLYSFVYLAAFWDPYGNLKNLPVAVVNLDQGYQEGKETLNAGKDLVDELKHNDTVKWYFVDEKEAYRGLMGDKYYLIVKIPEDFSQRLNQMKSADPQKTGIKVIYNEGKNYLAAQLNGRVVLELKQKVAEKIVREAVATLLNKMDDSLRDVEKAADGSEKLQNGLKEAYTGSLALVNGSEKLEGGTRRLAAGTEKLYLGSNQLKNGTMEFSRNMSVFAAKMQEAKSGSQKIYEGLTLLPGAELGGQFTELNNGVKTVADGAYGIYNGSLGLETGVLNLALGSENYIKGVNTFLAGVDSFWSQISSGLKQLAVGYNQLLDGLNNFKASLQTGTTMVAGVDQSQKAAQNQIEQALNTLQQYKVNHPDPEIDEAITSLNAAKANLTAINQYNGGLLSLFAQGNEGISQLSSSLSSLNLGLLSLLNQGEEGYQSKLQPGIVALKQGGQDLTSGFGQLQTGVGTLVYSSKKLSDGANLLAAKTQEIPAKMEELGSGLSSLKEGYNQLYNGLNLLAQGSNKLSLAAKEVNDGANSLNTGIIQVKNGALELENGGLKLSSGQVELNRGLLELYKGSKELTSGLKKGVAEGKKELKPDLKVKRANTIADPIEIKEDKKYHVPNYGTAFTPYFLPLSLWIGALVLFFLINLKDHRLTLSTVRSWEILIGKFLAVAVVGVLQAVISGIILEKGLNLEVASQWKFFGFAILMSLTFLAIIGLMVSLFDMAGRFLAVVLLILQLASCGGAFPFELLPKFFQEISVYLPMTYGVYGLREAISGGSGMSFSHSAFMMALFGILALLLNYLITPRQIKLSDLSPKEGSVI</sequence>
<evidence type="ECO:0000313" key="8">
    <source>
        <dbReference type="Proteomes" id="UP000187485"/>
    </source>
</evidence>
<feature type="domain" description="ABC-2 type transporter transmembrane" evidence="6">
    <location>
        <begin position="1"/>
        <end position="133"/>
    </location>
</feature>
<proteinExistence type="predicted"/>
<dbReference type="GO" id="GO:0140359">
    <property type="term" value="F:ABC-type transporter activity"/>
    <property type="evidence" value="ECO:0007669"/>
    <property type="project" value="InterPro"/>
</dbReference>
<dbReference type="GO" id="GO:0016020">
    <property type="term" value="C:membrane"/>
    <property type="evidence" value="ECO:0007669"/>
    <property type="project" value="UniProtKB-SubCell"/>
</dbReference>
<evidence type="ECO:0000259" key="6">
    <source>
        <dbReference type="Pfam" id="PF12698"/>
    </source>
</evidence>
<dbReference type="EMBL" id="BDJK01000051">
    <property type="protein sequence ID" value="GAV23420.1"/>
    <property type="molecule type" value="Genomic_DNA"/>
</dbReference>
<evidence type="ECO:0000256" key="4">
    <source>
        <dbReference type="ARBA" id="ARBA00023136"/>
    </source>
</evidence>
<dbReference type="NCBIfam" id="TIGR03061">
    <property type="entry name" value="pip_yhgE_Nterm"/>
    <property type="match status" value="1"/>
</dbReference>
<name>A0A1L8CWY7_9THEO</name>
<dbReference type="InterPro" id="IPR051328">
    <property type="entry name" value="T7SS_ABC-Transporter"/>
</dbReference>
<dbReference type="PANTHER" id="PTHR43077:SF5">
    <property type="entry name" value="PHAGE INFECTION PROTEIN"/>
    <property type="match status" value="1"/>
</dbReference>
<dbReference type="Pfam" id="PF12698">
    <property type="entry name" value="ABC2_membrane_3"/>
    <property type="match status" value="2"/>
</dbReference>
<keyword evidence="3 5" id="KW-1133">Transmembrane helix</keyword>
<gene>
    <name evidence="7" type="ORF">cpu_19300</name>
</gene>
<dbReference type="InterPro" id="IPR017500">
    <property type="entry name" value="Phage_infect_YhgE_N"/>
</dbReference>
<evidence type="ECO:0000256" key="1">
    <source>
        <dbReference type="ARBA" id="ARBA00004141"/>
    </source>
</evidence>
<keyword evidence="8" id="KW-1185">Reference proteome</keyword>
<feature type="transmembrane region" description="Helical" evidence="5">
    <location>
        <begin position="694"/>
        <end position="717"/>
    </location>
</feature>
<dbReference type="Gene3D" id="3.40.1710.10">
    <property type="entry name" value="abc type-2 transporter like domain"/>
    <property type="match status" value="1"/>
</dbReference>
<feature type="transmembrane region" description="Helical" evidence="5">
    <location>
        <begin position="724"/>
        <end position="743"/>
    </location>
</feature>
<dbReference type="Gene3D" id="1.10.287.950">
    <property type="entry name" value="Methyl-accepting chemotaxis protein"/>
    <property type="match status" value="1"/>
</dbReference>
<dbReference type="Proteomes" id="UP000187485">
    <property type="component" value="Unassembled WGS sequence"/>
</dbReference>
<dbReference type="PANTHER" id="PTHR43077">
    <property type="entry name" value="TRANSPORT PERMEASE YVFS-RELATED"/>
    <property type="match status" value="1"/>
</dbReference>
<dbReference type="InterPro" id="IPR017501">
    <property type="entry name" value="Phage_infect_YhgE_C"/>
</dbReference>
<reference evidence="8" key="1">
    <citation type="submission" date="2016-12" db="EMBL/GenBank/DDBJ databases">
        <title>Draft Genome Sequences od Carboxydothermus pertinax and islandicus, Hydrogenogenic Carboxydotrophic Bacteria.</title>
        <authorList>
            <person name="Fukuyama Y."/>
            <person name="Ohmae K."/>
            <person name="Yoneda Y."/>
            <person name="Yoshida T."/>
            <person name="Sako Y."/>
        </authorList>
    </citation>
    <scope>NUCLEOTIDE SEQUENCE [LARGE SCALE GENOMIC DNA]</scope>
    <source>
        <strain evidence="8">Ug1</strain>
    </source>
</reference>
<feature type="transmembrane region" description="Helical" evidence="5">
    <location>
        <begin position="625"/>
        <end position="644"/>
    </location>
</feature>
<protein>
    <recommendedName>
        <fullName evidence="6">ABC-2 type transporter transmembrane domain-containing protein</fullName>
    </recommendedName>
</protein>